<keyword evidence="3" id="KW-0731">Sigma factor</keyword>
<dbReference type="Gene3D" id="1.10.1740.10">
    <property type="match status" value="1"/>
</dbReference>
<dbReference type="GO" id="GO:0016987">
    <property type="term" value="F:sigma factor activity"/>
    <property type="evidence" value="ECO:0007669"/>
    <property type="project" value="UniProtKB-KW"/>
</dbReference>
<dbReference type="AlphaFoldDB" id="A0A150R5A8"/>
<dbReference type="SUPFAM" id="SSF88946">
    <property type="entry name" value="Sigma2 domain of RNA polymerase sigma factors"/>
    <property type="match status" value="1"/>
</dbReference>
<dbReference type="Proteomes" id="UP000075515">
    <property type="component" value="Unassembled WGS sequence"/>
</dbReference>
<evidence type="ECO:0000256" key="6">
    <source>
        <dbReference type="SAM" id="MobiDB-lite"/>
    </source>
</evidence>
<dbReference type="EMBL" id="JEMC01004146">
    <property type="protein sequence ID" value="KYF75432.1"/>
    <property type="molecule type" value="Genomic_DNA"/>
</dbReference>
<dbReference type="SUPFAM" id="SSF88659">
    <property type="entry name" value="Sigma3 and sigma4 domains of RNA polymerase sigma factors"/>
    <property type="match status" value="1"/>
</dbReference>
<keyword evidence="5" id="KW-0804">Transcription</keyword>
<accession>A0A150R5A8</accession>
<dbReference type="GO" id="GO:0006352">
    <property type="term" value="P:DNA-templated transcription initiation"/>
    <property type="evidence" value="ECO:0007669"/>
    <property type="project" value="InterPro"/>
</dbReference>
<feature type="domain" description="RNA polymerase sigma-70 region 2" evidence="7">
    <location>
        <begin position="14"/>
        <end position="73"/>
    </location>
</feature>
<evidence type="ECO:0000256" key="1">
    <source>
        <dbReference type="ARBA" id="ARBA00010641"/>
    </source>
</evidence>
<comment type="similarity">
    <text evidence="1">Belongs to the sigma-70 factor family. ECF subfamily.</text>
</comment>
<dbReference type="Pfam" id="PF04542">
    <property type="entry name" value="Sigma70_r2"/>
    <property type="match status" value="1"/>
</dbReference>
<dbReference type="InterPro" id="IPR013249">
    <property type="entry name" value="RNA_pol_sigma70_r4_t2"/>
</dbReference>
<dbReference type="InterPro" id="IPR013325">
    <property type="entry name" value="RNA_pol_sigma_r2"/>
</dbReference>
<evidence type="ECO:0000313" key="10">
    <source>
        <dbReference type="Proteomes" id="UP000075515"/>
    </source>
</evidence>
<dbReference type="Pfam" id="PF08281">
    <property type="entry name" value="Sigma70_r4_2"/>
    <property type="match status" value="1"/>
</dbReference>
<dbReference type="InterPro" id="IPR039425">
    <property type="entry name" value="RNA_pol_sigma-70-like"/>
</dbReference>
<dbReference type="GO" id="GO:0003677">
    <property type="term" value="F:DNA binding"/>
    <property type="evidence" value="ECO:0007669"/>
    <property type="project" value="UniProtKB-KW"/>
</dbReference>
<dbReference type="InterPro" id="IPR014284">
    <property type="entry name" value="RNA_pol_sigma-70_dom"/>
</dbReference>
<evidence type="ECO:0000259" key="8">
    <source>
        <dbReference type="Pfam" id="PF08281"/>
    </source>
</evidence>
<comment type="caution">
    <text evidence="9">The sequence shown here is derived from an EMBL/GenBank/DDBJ whole genome shotgun (WGS) entry which is preliminary data.</text>
</comment>
<reference evidence="9 10" key="1">
    <citation type="submission" date="2014-02" db="EMBL/GenBank/DDBJ databases">
        <title>The small core and large imbalanced accessory genome model reveals a collaborative survival strategy of Sorangium cellulosum strains in nature.</title>
        <authorList>
            <person name="Han K."/>
            <person name="Peng R."/>
            <person name="Blom J."/>
            <person name="Li Y.-Z."/>
        </authorList>
    </citation>
    <scope>NUCLEOTIDE SEQUENCE [LARGE SCALE GENOMIC DNA]</scope>
    <source>
        <strain evidence="9 10">So0149</strain>
    </source>
</reference>
<gene>
    <name evidence="9" type="ORF">BE18_14090</name>
</gene>
<dbReference type="InterPro" id="IPR007627">
    <property type="entry name" value="RNA_pol_sigma70_r2"/>
</dbReference>
<evidence type="ECO:0000313" key="9">
    <source>
        <dbReference type="EMBL" id="KYF75432.1"/>
    </source>
</evidence>
<dbReference type="NCBIfam" id="TIGR02937">
    <property type="entry name" value="sigma70-ECF"/>
    <property type="match status" value="1"/>
</dbReference>
<name>A0A150R5A8_SORCE</name>
<dbReference type="InterPro" id="IPR036388">
    <property type="entry name" value="WH-like_DNA-bd_sf"/>
</dbReference>
<feature type="region of interest" description="Disordered" evidence="6">
    <location>
        <begin position="286"/>
        <end position="309"/>
    </location>
</feature>
<protein>
    <submittedName>
        <fullName evidence="9">RNA polymerase subunit sigma</fullName>
    </submittedName>
</protein>
<evidence type="ECO:0000256" key="4">
    <source>
        <dbReference type="ARBA" id="ARBA00023125"/>
    </source>
</evidence>
<dbReference type="PANTHER" id="PTHR43133:SF8">
    <property type="entry name" value="RNA POLYMERASE SIGMA FACTOR HI_1459-RELATED"/>
    <property type="match status" value="1"/>
</dbReference>
<evidence type="ECO:0000259" key="7">
    <source>
        <dbReference type="Pfam" id="PF04542"/>
    </source>
</evidence>
<evidence type="ECO:0000256" key="2">
    <source>
        <dbReference type="ARBA" id="ARBA00023015"/>
    </source>
</evidence>
<evidence type="ECO:0000256" key="5">
    <source>
        <dbReference type="ARBA" id="ARBA00023163"/>
    </source>
</evidence>
<sequence>MGNPSSISNSFELFRRLARRLGVPARDAEDVAQDALLRGLEAHQRIEPGGDPSPYSVTIALNQARNHVRNAHRRGEVLTLFDESEFRAESPNPEELLRGRQRHALTRRLIDRLDPKHRNLLLKHDLEEVPLVQIAAELGLKTEAVKKQHLRARDRLEAEKRRWTAEERARGRDGDACVPLAFGLHRRESWLATLRRLAIRILAQGAAVVLTGALASGASPGLESWLLPAAVRASGAAPTAEEVTAPARADGARSAVEIAAPAALEGAPPAQGGDAGALAAQRGDTGALATVDSRPAASAEPAPGSEMPVGAVRRNAASGSAVRNAVSKREWSLIRDARSALDAHNAVADLEARRLLEAHAREFPRGWLARERERLLRQIR</sequence>
<dbReference type="InterPro" id="IPR013324">
    <property type="entry name" value="RNA_pol_sigma_r3/r4-like"/>
</dbReference>
<proteinExistence type="inferred from homology"/>
<dbReference type="Gene3D" id="1.10.10.10">
    <property type="entry name" value="Winged helix-like DNA-binding domain superfamily/Winged helix DNA-binding domain"/>
    <property type="match status" value="1"/>
</dbReference>
<keyword evidence="2" id="KW-0805">Transcription regulation</keyword>
<feature type="domain" description="RNA polymerase sigma factor 70 region 4 type 2" evidence="8">
    <location>
        <begin position="107"/>
        <end position="156"/>
    </location>
</feature>
<dbReference type="PANTHER" id="PTHR43133">
    <property type="entry name" value="RNA POLYMERASE ECF-TYPE SIGMA FACTO"/>
    <property type="match status" value="1"/>
</dbReference>
<keyword evidence="4" id="KW-0238">DNA-binding</keyword>
<evidence type="ECO:0000256" key="3">
    <source>
        <dbReference type="ARBA" id="ARBA00023082"/>
    </source>
</evidence>
<feature type="compositionally biased region" description="Low complexity" evidence="6">
    <location>
        <begin position="295"/>
        <end position="308"/>
    </location>
</feature>
<organism evidence="9 10">
    <name type="scientific">Sorangium cellulosum</name>
    <name type="common">Polyangium cellulosum</name>
    <dbReference type="NCBI Taxonomy" id="56"/>
    <lineage>
        <taxon>Bacteria</taxon>
        <taxon>Pseudomonadati</taxon>
        <taxon>Myxococcota</taxon>
        <taxon>Polyangia</taxon>
        <taxon>Polyangiales</taxon>
        <taxon>Polyangiaceae</taxon>
        <taxon>Sorangium</taxon>
    </lineage>
</organism>